<dbReference type="AlphaFoldDB" id="A0A7N2L1P2"/>
<dbReference type="InterPro" id="IPR003609">
    <property type="entry name" value="Pan_app"/>
</dbReference>
<organism evidence="3 4">
    <name type="scientific">Quercus lobata</name>
    <name type="common">Valley oak</name>
    <dbReference type="NCBI Taxonomy" id="97700"/>
    <lineage>
        <taxon>Eukaryota</taxon>
        <taxon>Viridiplantae</taxon>
        <taxon>Streptophyta</taxon>
        <taxon>Embryophyta</taxon>
        <taxon>Tracheophyta</taxon>
        <taxon>Spermatophyta</taxon>
        <taxon>Magnoliopsida</taxon>
        <taxon>eudicotyledons</taxon>
        <taxon>Gunneridae</taxon>
        <taxon>Pentapetalae</taxon>
        <taxon>rosids</taxon>
        <taxon>fabids</taxon>
        <taxon>Fagales</taxon>
        <taxon>Fagaceae</taxon>
        <taxon>Quercus</taxon>
    </lineage>
</organism>
<proteinExistence type="predicted"/>
<accession>A0A7N2L1P2</accession>
<protein>
    <recommendedName>
        <fullName evidence="2">Apple domain-containing protein</fullName>
    </recommendedName>
</protein>
<evidence type="ECO:0000313" key="4">
    <source>
        <dbReference type="Proteomes" id="UP000594261"/>
    </source>
</evidence>
<reference evidence="4" key="1">
    <citation type="journal article" date="2016" name="G3 (Bethesda)">
        <title>First Draft Assembly and Annotation of the Genome of a California Endemic Oak Quercus lobata Nee (Fagaceae).</title>
        <authorList>
            <person name="Sork V.L."/>
            <person name="Fitz-Gibbon S.T."/>
            <person name="Puiu D."/>
            <person name="Crepeau M."/>
            <person name="Gugger P.F."/>
            <person name="Sherman R."/>
            <person name="Stevens K."/>
            <person name="Langley C.H."/>
            <person name="Pellegrini M."/>
            <person name="Salzberg S.L."/>
        </authorList>
    </citation>
    <scope>NUCLEOTIDE SEQUENCE [LARGE SCALE GENOMIC DNA]</scope>
    <source>
        <strain evidence="4">cv. SW786</strain>
    </source>
</reference>
<dbReference type="InParanoid" id="A0A7N2L1P2"/>
<keyword evidence="4" id="KW-1185">Reference proteome</keyword>
<dbReference type="Gramene" id="QL02p094831:mrna">
    <property type="protein sequence ID" value="QL02p094831:mrna"/>
    <property type="gene ID" value="QL02p094831"/>
</dbReference>
<dbReference type="EnsemblPlants" id="QL02p094831:mrna">
    <property type="protein sequence ID" value="QL02p094831:mrna"/>
    <property type="gene ID" value="QL02p094831"/>
</dbReference>
<feature type="region of interest" description="Disordered" evidence="1">
    <location>
        <begin position="135"/>
        <end position="163"/>
    </location>
</feature>
<name>A0A7N2L1P2_QUELO</name>
<feature type="compositionally biased region" description="Low complexity" evidence="1">
    <location>
        <begin position="141"/>
        <end position="157"/>
    </location>
</feature>
<dbReference type="PROSITE" id="PS50948">
    <property type="entry name" value="PAN"/>
    <property type="match status" value="1"/>
</dbReference>
<dbReference type="Pfam" id="PF08276">
    <property type="entry name" value="PAN_2"/>
    <property type="match status" value="1"/>
</dbReference>
<reference evidence="3" key="2">
    <citation type="submission" date="2021-01" db="UniProtKB">
        <authorList>
            <consortium name="EnsemblPlants"/>
        </authorList>
    </citation>
    <scope>IDENTIFICATION</scope>
</reference>
<sequence>MLMLLQSSSITLSMPRFSSKLRTTRLEKGSNHVSKTEGGCQRWNQSDCRHNGDKVDFKSGRFTNVDNLFHPRYYSIPDTNLAISDCKVSCWNNCSCVAFYYLYESATGCKFWTNMTNFIPEDSTGSERLYIITPETSNLANPNNTTPVPSNSTNPNNIAPKAS</sequence>
<evidence type="ECO:0000259" key="2">
    <source>
        <dbReference type="PROSITE" id="PS50948"/>
    </source>
</evidence>
<dbReference type="Proteomes" id="UP000594261">
    <property type="component" value="Chromosome 2"/>
</dbReference>
<evidence type="ECO:0000256" key="1">
    <source>
        <dbReference type="SAM" id="MobiDB-lite"/>
    </source>
</evidence>
<feature type="domain" description="Apple" evidence="2">
    <location>
        <begin position="48"/>
        <end position="136"/>
    </location>
</feature>
<evidence type="ECO:0000313" key="3">
    <source>
        <dbReference type="EnsemblPlants" id="QL02p094831:mrna"/>
    </source>
</evidence>